<evidence type="ECO:0000313" key="2">
    <source>
        <dbReference type="Proteomes" id="UP000216433"/>
    </source>
</evidence>
<reference evidence="1 2" key="1">
    <citation type="submission" date="2017-06" db="EMBL/GenBank/DDBJ databases">
        <title>Genome sequencing and assembly of Stenotrophomonas maltophilia DF07.</title>
        <authorList>
            <person name="Iyer R."/>
        </authorList>
    </citation>
    <scope>NUCLEOTIDE SEQUENCE [LARGE SCALE GENOMIC DNA]</scope>
    <source>
        <strain evidence="1 2">DF07</strain>
    </source>
</reference>
<dbReference type="EMBL" id="NJGC01000004">
    <property type="protein sequence ID" value="PAM73152.1"/>
    <property type="molecule type" value="Genomic_DNA"/>
</dbReference>
<dbReference type="Proteomes" id="UP000216433">
    <property type="component" value="Unassembled WGS sequence"/>
</dbReference>
<organism evidence="1 2">
    <name type="scientific">Stenotrophomonas maltophilia</name>
    <name type="common">Pseudomonas maltophilia</name>
    <name type="synonym">Xanthomonas maltophilia</name>
    <dbReference type="NCBI Taxonomy" id="40324"/>
    <lineage>
        <taxon>Bacteria</taxon>
        <taxon>Pseudomonadati</taxon>
        <taxon>Pseudomonadota</taxon>
        <taxon>Gammaproteobacteria</taxon>
        <taxon>Lysobacterales</taxon>
        <taxon>Lysobacteraceae</taxon>
        <taxon>Stenotrophomonas</taxon>
        <taxon>Stenotrophomonas maltophilia group</taxon>
    </lineage>
</organism>
<dbReference type="AlphaFoldDB" id="A0A270NPG7"/>
<evidence type="ECO:0000313" key="1">
    <source>
        <dbReference type="EMBL" id="PAM73152.1"/>
    </source>
</evidence>
<proteinExistence type="predicted"/>
<accession>A0A270NPG7</accession>
<protein>
    <submittedName>
        <fullName evidence="1">Uncharacterized protein</fullName>
    </submittedName>
</protein>
<dbReference type="RefSeq" id="WP_095377391.1">
    <property type="nucleotide sequence ID" value="NZ_NJGC01000004.1"/>
</dbReference>
<gene>
    <name evidence="1" type="ORF">CEK00_04710</name>
</gene>
<comment type="caution">
    <text evidence="1">The sequence shown here is derived from an EMBL/GenBank/DDBJ whole genome shotgun (WGS) entry which is preliminary data.</text>
</comment>
<name>A0A270NPG7_STEMA</name>
<sequence length="175" mass="17432">MADKTLQLKNNITTEVEGVTASAGASDAGKIAALGPDGRFDDSLLPAGIGADTKIYPASEVLAAGDYVNIWEDAGTAKVRKADASASNAGKRAHGFVRAGVGAIGSDATVYFEGPNSSLSGLTPGTTYVLSHTTPGGVVPLVSGTATAGHILQVLGVATDVGEINAEIGNPVVRA</sequence>